<evidence type="ECO:0000313" key="3">
    <source>
        <dbReference type="EMBL" id="SDJ32957.1"/>
    </source>
</evidence>
<name>A0A1G8SUM9_9EURY</name>
<keyword evidence="1" id="KW-0812">Transmembrane</keyword>
<dbReference type="AlphaFoldDB" id="A0A1G8SUM9"/>
<feature type="transmembrane region" description="Helical" evidence="1">
    <location>
        <begin position="12"/>
        <end position="33"/>
    </location>
</feature>
<dbReference type="Proteomes" id="UP000198856">
    <property type="component" value="Unassembled WGS sequence"/>
</dbReference>
<dbReference type="STRING" id="890420.SAMN05216226_102155"/>
<organism evidence="3 4">
    <name type="scientific">Halovenus aranensis</name>
    <dbReference type="NCBI Taxonomy" id="890420"/>
    <lineage>
        <taxon>Archaea</taxon>
        <taxon>Methanobacteriati</taxon>
        <taxon>Methanobacteriota</taxon>
        <taxon>Stenosarchaea group</taxon>
        <taxon>Halobacteria</taxon>
        <taxon>Halobacteriales</taxon>
        <taxon>Haloarculaceae</taxon>
        <taxon>Halovenus</taxon>
    </lineage>
</organism>
<sequence>MHSFEREFWTVVLVIFCILDTVTTAVVLTLGGYESAQPAGWFYSQFGIAGLALHKLLFAVALAIIWVAYHRLDNVFTDGTGSYRLLLPTLIASRGAWIVVWNVSVVAELLGVPTIVDIPNPNVMFQ</sequence>
<protein>
    <recommendedName>
        <fullName evidence="2">DUF5658 domain-containing protein</fullName>
    </recommendedName>
</protein>
<feature type="domain" description="DUF5658" evidence="2">
    <location>
        <begin position="12"/>
        <end position="106"/>
    </location>
</feature>
<accession>A0A1G8SUM9</accession>
<evidence type="ECO:0000313" key="4">
    <source>
        <dbReference type="Proteomes" id="UP000198856"/>
    </source>
</evidence>
<feature type="transmembrane region" description="Helical" evidence="1">
    <location>
        <begin position="45"/>
        <end position="69"/>
    </location>
</feature>
<proteinExistence type="predicted"/>
<keyword evidence="4" id="KW-1185">Reference proteome</keyword>
<evidence type="ECO:0000259" key="2">
    <source>
        <dbReference type="Pfam" id="PF18902"/>
    </source>
</evidence>
<dbReference type="EMBL" id="FNFC01000002">
    <property type="protein sequence ID" value="SDJ32957.1"/>
    <property type="molecule type" value="Genomic_DNA"/>
</dbReference>
<keyword evidence="1" id="KW-1133">Transmembrane helix</keyword>
<dbReference type="RefSeq" id="WP_176765214.1">
    <property type="nucleotide sequence ID" value="NZ_FNFC01000002.1"/>
</dbReference>
<dbReference type="Pfam" id="PF18902">
    <property type="entry name" value="DUF5658"/>
    <property type="match status" value="1"/>
</dbReference>
<gene>
    <name evidence="3" type="ORF">SAMN05216226_102155</name>
</gene>
<dbReference type="InterPro" id="IPR043717">
    <property type="entry name" value="DUF5658"/>
</dbReference>
<keyword evidence="1" id="KW-0472">Membrane</keyword>
<reference evidence="3 4" key="1">
    <citation type="submission" date="2016-10" db="EMBL/GenBank/DDBJ databases">
        <authorList>
            <person name="de Groot N.N."/>
        </authorList>
    </citation>
    <scope>NUCLEOTIDE SEQUENCE [LARGE SCALE GENOMIC DNA]</scope>
    <source>
        <strain evidence="3 4">IBRC-M10015</strain>
    </source>
</reference>
<evidence type="ECO:0000256" key="1">
    <source>
        <dbReference type="SAM" id="Phobius"/>
    </source>
</evidence>